<evidence type="ECO:0000256" key="1">
    <source>
        <dbReference type="ARBA" id="ARBA00001946"/>
    </source>
</evidence>
<dbReference type="PANTHER" id="PTHR31225:SF221">
    <property type="entry name" value="(-)-GERMACRENE D SYNTHASE"/>
    <property type="match status" value="1"/>
</dbReference>
<proteinExistence type="predicted"/>
<keyword evidence="3" id="KW-0479">Metal-binding</keyword>
<feature type="domain" description="Terpene synthase metal-binding" evidence="5">
    <location>
        <begin position="74"/>
        <end position="116"/>
    </location>
</feature>
<dbReference type="Pfam" id="PF03936">
    <property type="entry name" value="Terpene_synth_C"/>
    <property type="match status" value="1"/>
</dbReference>
<dbReference type="InterPro" id="IPR050148">
    <property type="entry name" value="Terpene_synthase-like"/>
</dbReference>
<name>A0ABD2YBZ8_9GENT</name>
<dbReference type="InterPro" id="IPR005630">
    <property type="entry name" value="Terpene_synthase_metal-bd"/>
</dbReference>
<keyword evidence="4" id="KW-0456">Lyase</keyword>
<comment type="caution">
    <text evidence="6">The sequence shown here is derived from an EMBL/GenBank/DDBJ whole genome shotgun (WGS) entry which is preliminary data.</text>
</comment>
<dbReference type="PANTHER" id="PTHR31225">
    <property type="entry name" value="OS04G0344100 PROTEIN-RELATED"/>
    <property type="match status" value="1"/>
</dbReference>
<dbReference type="AlphaFoldDB" id="A0ABD2YBZ8"/>
<evidence type="ECO:0000256" key="4">
    <source>
        <dbReference type="ARBA" id="ARBA00023239"/>
    </source>
</evidence>
<dbReference type="InterPro" id="IPR036965">
    <property type="entry name" value="Terpene_synth_N_sf"/>
</dbReference>
<evidence type="ECO:0000313" key="6">
    <source>
        <dbReference type="EMBL" id="KAL3503372.1"/>
    </source>
</evidence>
<reference evidence="6 7" key="1">
    <citation type="submission" date="2024-11" db="EMBL/GenBank/DDBJ databases">
        <title>A near-complete genome assembly of Cinchona calisaya.</title>
        <authorList>
            <person name="Lian D.C."/>
            <person name="Zhao X.W."/>
            <person name="Wei L."/>
        </authorList>
    </citation>
    <scope>NUCLEOTIDE SEQUENCE [LARGE SCALE GENOMIC DNA]</scope>
    <source>
        <tissue evidence="6">Nenye</tissue>
    </source>
</reference>
<evidence type="ECO:0000256" key="3">
    <source>
        <dbReference type="ARBA" id="ARBA00022723"/>
    </source>
</evidence>
<dbReference type="Gene3D" id="1.10.600.10">
    <property type="entry name" value="Farnesyl Diphosphate Synthase"/>
    <property type="match status" value="1"/>
</dbReference>
<dbReference type="EMBL" id="JBJUIK010000015">
    <property type="protein sequence ID" value="KAL3503372.1"/>
    <property type="molecule type" value="Genomic_DNA"/>
</dbReference>
<keyword evidence="7" id="KW-1185">Reference proteome</keyword>
<protein>
    <recommendedName>
        <fullName evidence="5">Terpene synthase metal-binding domain-containing protein</fullName>
    </recommendedName>
</protein>
<comment type="pathway">
    <text evidence="2">Secondary metabolite biosynthesis; terpenoid biosynthesis.</text>
</comment>
<evidence type="ECO:0000313" key="7">
    <source>
        <dbReference type="Proteomes" id="UP001630127"/>
    </source>
</evidence>
<dbReference type="Proteomes" id="UP001630127">
    <property type="component" value="Unassembled WGS sequence"/>
</dbReference>
<accession>A0ABD2YBZ8</accession>
<dbReference type="GO" id="GO:0046872">
    <property type="term" value="F:metal ion binding"/>
    <property type="evidence" value="ECO:0007669"/>
    <property type="project" value="UniProtKB-KW"/>
</dbReference>
<evidence type="ECO:0000256" key="2">
    <source>
        <dbReference type="ARBA" id="ARBA00004721"/>
    </source>
</evidence>
<gene>
    <name evidence="6" type="ORF">ACH5RR_037821</name>
</gene>
<evidence type="ECO:0000259" key="5">
    <source>
        <dbReference type="Pfam" id="PF03936"/>
    </source>
</evidence>
<dbReference type="SUPFAM" id="SSF48576">
    <property type="entry name" value="Terpenoid synthases"/>
    <property type="match status" value="1"/>
</dbReference>
<dbReference type="GO" id="GO:0016829">
    <property type="term" value="F:lyase activity"/>
    <property type="evidence" value="ECO:0007669"/>
    <property type="project" value="UniProtKB-KW"/>
</dbReference>
<sequence>MLPNLSNFLAAQVNKPLRLPVPKTLSRIGAMQYISPYQRDESHDKLLLKFAKLNFNILQKLHQKELSGISKWWKDLDFATKLPFARDRLVECYFWILRVYFEPKYCLARRILTKVAHQ</sequence>
<dbReference type="Gene3D" id="1.50.10.130">
    <property type="entry name" value="Terpene synthase, N-terminal domain"/>
    <property type="match status" value="1"/>
</dbReference>
<comment type="cofactor">
    <cofactor evidence="1">
        <name>Mg(2+)</name>
        <dbReference type="ChEBI" id="CHEBI:18420"/>
    </cofactor>
</comment>
<organism evidence="6 7">
    <name type="scientific">Cinchona calisaya</name>
    <dbReference type="NCBI Taxonomy" id="153742"/>
    <lineage>
        <taxon>Eukaryota</taxon>
        <taxon>Viridiplantae</taxon>
        <taxon>Streptophyta</taxon>
        <taxon>Embryophyta</taxon>
        <taxon>Tracheophyta</taxon>
        <taxon>Spermatophyta</taxon>
        <taxon>Magnoliopsida</taxon>
        <taxon>eudicotyledons</taxon>
        <taxon>Gunneridae</taxon>
        <taxon>Pentapetalae</taxon>
        <taxon>asterids</taxon>
        <taxon>lamiids</taxon>
        <taxon>Gentianales</taxon>
        <taxon>Rubiaceae</taxon>
        <taxon>Cinchonoideae</taxon>
        <taxon>Cinchoneae</taxon>
        <taxon>Cinchona</taxon>
    </lineage>
</organism>
<dbReference type="InterPro" id="IPR008949">
    <property type="entry name" value="Isoprenoid_synthase_dom_sf"/>
</dbReference>